<sequence>MTGEDLRLPEKGDVIVYTLKQTATAEEGARLARRTRSSSPVHSTKRNQDGCYCLTSLQVTAHLAWTPTFGPSRPCTFLHL</sequence>
<evidence type="ECO:0000313" key="2">
    <source>
        <dbReference type="Proteomes" id="UP000054549"/>
    </source>
</evidence>
<keyword evidence="2" id="KW-1185">Reference proteome</keyword>
<accession>A0A0C2XC87</accession>
<dbReference type="EMBL" id="KN818236">
    <property type="protein sequence ID" value="KIL66478.1"/>
    <property type="molecule type" value="Genomic_DNA"/>
</dbReference>
<organism evidence="1 2">
    <name type="scientific">Amanita muscaria (strain Koide BX008)</name>
    <dbReference type="NCBI Taxonomy" id="946122"/>
    <lineage>
        <taxon>Eukaryota</taxon>
        <taxon>Fungi</taxon>
        <taxon>Dikarya</taxon>
        <taxon>Basidiomycota</taxon>
        <taxon>Agaricomycotina</taxon>
        <taxon>Agaricomycetes</taxon>
        <taxon>Agaricomycetidae</taxon>
        <taxon>Agaricales</taxon>
        <taxon>Pluteineae</taxon>
        <taxon>Amanitaceae</taxon>
        <taxon>Amanita</taxon>
    </lineage>
</organism>
<proteinExistence type="predicted"/>
<gene>
    <name evidence="1" type="ORF">M378DRAFT_160952</name>
</gene>
<dbReference type="InParanoid" id="A0A0C2XC87"/>
<dbReference type="HOGENOM" id="CLU_2589209_0_0_1"/>
<evidence type="ECO:0000313" key="1">
    <source>
        <dbReference type="EMBL" id="KIL66478.1"/>
    </source>
</evidence>
<dbReference type="AlphaFoldDB" id="A0A0C2XC87"/>
<protein>
    <submittedName>
        <fullName evidence="1">Uncharacterized protein</fullName>
    </submittedName>
</protein>
<name>A0A0C2XC87_AMAMK</name>
<dbReference type="Proteomes" id="UP000054549">
    <property type="component" value="Unassembled WGS sequence"/>
</dbReference>
<reference evidence="1 2" key="1">
    <citation type="submission" date="2014-04" db="EMBL/GenBank/DDBJ databases">
        <title>Evolutionary Origins and Diversification of the Mycorrhizal Mutualists.</title>
        <authorList>
            <consortium name="DOE Joint Genome Institute"/>
            <consortium name="Mycorrhizal Genomics Consortium"/>
            <person name="Kohler A."/>
            <person name="Kuo A."/>
            <person name="Nagy L.G."/>
            <person name="Floudas D."/>
            <person name="Copeland A."/>
            <person name="Barry K.W."/>
            <person name="Cichocki N."/>
            <person name="Veneault-Fourrey C."/>
            <person name="LaButti K."/>
            <person name="Lindquist E.A."/>
            <person name="Lipzen A."/>
            <person name="Lundell T."/>
            <person name="Morin E."/>
            <person name="Murat C."/>
            <person name="Riley R."/>
            <person name="Ohm R."/>
            <person name="Sun H."/>
            <person name="Tunlid A."/>
            <person name="Henrissat B."/>
            <person name="Grigoriev I.V."/>
            <person name="Hibbett D.S."/>
            <person name="Martin F."/>
        </authorList>
    </citation>
    <scope>NUCLEOTIDE SEQUENCE [LARGE SCALE GENOMIC DNA]</scope>
    <source>
        <strain evidence="1 2">Koide BX008</strain>
    </source>
</reference>